<sequence length="176" mass="20212">MRDQRLFVLTLLLFTLNSWSVELVKPLDASQIKVANNQLHFVHQSFSKPENDEQSDYLLENTIILKQVEKAAKIEDKGYEKYQQLYQGVEVEGAGLILTRDSQSQLDKIFYQNLYQGIVSDINSVTPPVAFSIAKVKPWLIDNFLNGKQALSDWQLSDYAVKPAIYIDQQFCVDHL</sequence>
<evidence type="ECO:0000256" key="3">
    <source>
        <dbReference type="ARBA" id="ARBA00022801"/>
    </source>
</evidence>
<dbReference type="GO" id="GO:0046872">
    <property type="term" value="F:metal ion binding"/>
    <property type="evidence" value="ECO:0007669"/>
    <property type="project" value="UniProtKB-KW"/>
</dbReference>
<dbReference type="Gene3D" id="3.10.450.490">
    <property type="match status" value="1"/>
</dbReference>
<evidence type="ECO:0000259" key="6">
    <source>
        <dbReference type="Pfam" id="PF07504"/>
    </source>
</evidence>
<evidence type="ECO:0000256" key="2">
    <source>
        <dbReference type="ARBA" id="ARBA00022723"/>
    </source>
</evidence>
<reference evidence="7 8" key="1">
    <citation type="submission" date="2020-07" db="EMBL/GenBank/DDBJ databases">
        <title>Endozoicomonas sp. nov., isolated from sediment.</title>
        <authorList>
            <person name="Gu T."/>
        </authorList>
    </citation>
    <scope>NUCLEOTIDE SEQUENCE [LARGE SCALE GENOMIC DNA]</scope>
    <source>
        <strain evidence="7 8">SM1973</strain>
    </source>
</reference>
<gene>
    <name evidence="7" type="ORF">H0A36_18765</name>
</gene>
<dbReference type="GO" id="GO:0008237">
    <property type="term" value="F:metallopeptidase activity"/>
    <property type="evidence" value="ECO:0007669"/>
    <property type="project" value="UniProtKB-KW"/>
</dbReference>
<dbReference type="RefSeq" id="WP_180570081.1">
    <property type="nucleotide sequence ID" value="NZ_JACCKB010000034.1"/>
</dbReference>
<accession>A0A853IDR4</accession>
<dbReference type="Proteomes" id="UP000569732">
    <property type="component" value="Unassembled WGS sequence"/>
</dbReference>
<evidence type="ECO:0000256" key="1">
    <source>
        <dbReference type="ARBA" id="ARBA00022670"/>
    </source>
</evidence>
<feature type="domain" description="FTP" evidence="6">
    <location>
        <begin position="79"/>
        <end position="107"/>
    </location>
</feature>
<dbReference type="InterPro" id="IPR011096">
    <property type="entry name" value="FTP_domain"/>
</dbReference>
<dbReference type="GO" id="GO:0006508">
    <property type="term" value="P:proteolysis"/>
    <property type="evidence" value="ECO:0007669"/>
    <property type="project" value="UniProtKB-KW"/>
</dbReference>
<keyword evidence="3" id="KW-0378">Hydrolase</keyword>
<comment type="caution">
    <text evidence="7">The sequence shown here is derived from an EMBL/GenBank/DDBJ whole genome shotgun (WGS) entry which is preliminary data.</text>
</comment>
<keyword evidence="1" id="KW-0645">Protease</keyword>
<protein>
    <recommendedName>
        <fullName evidence="6">FTP domain-containing protein</fullName>
    </recommendedName>
</protein>
<name>A0A853IDR4_9GAMM</name>
<organism evidence="7 8">
    <name type="scientific">Spartinivicinus marinus</name>
    <dbReference type="NCBI Taxonomy" id="2994442"/>
    <lineage>
        <taxon>Bacteria</taxon>
        <taxon>Pseudomonadati</taxon>
        <taxon>Pseudomonadota</taxon>
        <taxon>Gammaproteobacteria</taxon>
        <taxon>Oceanospirillales</taxon>
        <taxon>Zooshikellaceae</taxon>
        <taxon>Spartinivicinus</taxon>
    </lineage>
</organism>
<keyword evidence="2" id="KW-0479">Metal-binding</keyword>
<evidence type="ECO:0000313" key="8">
    <source>
        <dbReference type="Proteomes" id="UP000569732"/>
    </source>
</evidence>
<keyword evidence="4" id="KW-0862">Zinc</keyword>
<dbReference type="AlphaFoldDB" id="A0A853IDR4"/>
<keyword evidence="8" id="KW-1185">Reference proteome</keyword>
<evidence type="ECO:0000256" key="5">
    <source>
        <dbReference type="ARBA" id="ARBA00023049"/>
    </source>
</evidence>
<dbReference type="EMBL" id="JACCKB010000034">
    <property type="protein sequence ID" value="NYZ68061.1"/>
    <property type="molecule type" value="Genomic_DNA"/>
</dbReference>
<evidence type="ECO:0000256" key="4">
    <source>
        <dbReference type="ARBA" id="ARBA00022833"/>
    </source>
</evidence>
<evidence type="ECO:0000313" key="7">
    <source>
        <dbReference type="EMBL" id="NYZ68061.1"/>
    </source>
</evidence>
<proteinExistence type="predicted"/>
<dbReference type="Pfam" id="PF07504">
    <property type="entry name" value="FTP"/>
    <property type="match status" value="1"/>
</dbReference>
<keyword evidence="5" id="KW-0482">Metalloprotease</keyword>